<dbReference type="Gene3D" id="1.20.120.1630">
    <property type="match status" value="1"/>
</dbReference>
<proteinExistence type="predicted"/>
<keyword evidence="1" id="KW-0472">Membrane</keyword>
<evidence type="ECO:0000313" key="3">
    <source>
        <dbReference type="Proteomes" id="UP000037460"/>
    </source>
</evidence>
<feature type="transmembrane region" description="Helical" evidence="1">
    <location>
        <begin position="215"/>
        <end position="240"/>
    </location>
</feature>
<dbReference type="InterPro" id="IPR010721">
    <property type="entry name" value="UstE-like"/>
</dbReference>
<dbReference type="PROSITE" id="PS50244">
    <property type="entry name" value="S5A_REDUCTASE"/>
    <property type="match status" value="1"/>
</dbReference>
<organism evidence="2 3">
    <name type="scientific">Chrysochromulina tobinii</name>
    <dbReference type="NCBI Taxonomy" id="1460289"/>
    <lineage>
        <taxon>Eukaryota</taxon>
        <taxon>Haptista</taxon>
        <taxon>Haptophyta</taxon>
        <taxon>Prymnesiophyceae</taxon>
        <taxon>Prymnesiales</taxon>
        <taxon>Chrysochromulinaceae</taxon>
        <taxon>Chrysochromulina</taxon>
    </lineage>
</organism>
<dbReference type="PANTHER" id="PTHR32251">
    <property type="entry name" value="3-OXO-5-ALPHA-STEROID 4-DEHYDROGENASE"/>
    <property type="match status" value="1"/>
</dbReference>
<feature type="transmembrane region" description="Helical" evidence="1">
    <location>
        <begin position="246"/>
        <end position="269"/>
    </location>
</feature>
<feature type="transmembrane region" description="Helical" evidence="1">
    <location>
        <begin position="161"/>
        <end position="180"/>
    </location>
</feature>
<keyword evidence="3" id="KW-1185">Reference proteome</keyword>
<dbReference type="Pfam" id="PF06966">
    <property type="entry name" value="DUF1295"/>
    <property type="match status" value="1"/>
</dbReference>
<evidence type="ECO:0000313" key="2">
    <source>
        <dbReference type="EMBL" id="KOO35031.1"/>
    </source>
</evidence>
<evidence type="ECO:0000256" key="1">
    <source>
        <dbReference type="SAM" id="Phobius"/>
    </source>
</evidence>
<dbReference type="Proteomes" id="UP000037460">
    <property type="component" value="Unassembled WGS sequence"/>
</dbReference>
<feature type="transmembrane region" description="Helical" evidence="1">
    <location>
        <begin position="62"/>
        <end position="81"/>
    </location>
</feature>
<keyword evidence="1" id="KW-0812">Transmembrane</keyword>
<keyword evidence="1" id="KW-1133">Transmembrane helix</keyword>
<sequence>MPLRSLAAIASRALSTSPILSAAAAASTGGGVPALAQSALVFGAANTVGFGISAATNWHYHLDLIGTGVFAVAALTVGGRGDLRQSISSVGVAIWATKLSSFLFYRALQNKRDMRLDETLSTTTGAFGFWMISFLWGFIVSLPHTIACGVPLAGRPAFGGWVTYTGMAAYVIGLALETAADAQKWMFKRDPQTRNKFCDAGVWQISQHPNWLGNLMVWTGIFLFNAPTLLAASPLGAGWLRRGGRLAGAALSPLFLLALFYAQATDVIANAVKLADKKYGADPNYQHYVKSVPLVLPTLASISRFLRGPPPPTME</sequence>
<accession>A0A0M0K848</accession>
<name>A0A0M0K848_9EUKA</name>
<reference evidence="3" key="1">
    <citation type="journal article" date="2015" name="PLoS Genet.">
        <title>Genome Sequence and Transcriptome Analyses of Chrysochromulina tobin: Metabolic Tools for Enhanced Algal Fitness in the Prominent Order Prymnesiales (Haptophyceae).</title>
        <authorList>
            <person name="Hovde B.T."/>
            <person name="Deodato C.R."/>
            <person name="Hunsperger H.M."/>
            <person name="Ryken S.A."/>
            <person name="Yost W."/>
            <person name="Jha R.K."/>
            <person name="Patterson J."/>
            <person name="Monnat R.J. Jr."/>
            <person name="Barlow S.B."/>
            <person name="Starkenburg S.R."/>
            <person name="Cattolico R.A."/>
        </authorList>
    </citation>
    <scope>NUCLEOTIDE SEQUENCE</scope>
    <source>
        <strain evidence="3">CCMP291</strain>
    </source>
</reference>
<dbReference type="PANTHER" id="PTHR32251:SF17">
    <property type="entry name" value="STEROID 5-ALPHA REDUCTASE C-TERMINAL DOMAIN-CONTAINING PROTEIN"/>
    <property type="match status" value="1"/>
</dbReference>
<protein>
    <submittedName>
        <fullName evidence="2">Wu:fc47e12 protein</fullName>
    </submittedName>
</protein>
<gene>
    <name evidence="2" type="ORF">Ctob_012858</name>
</gene>
<comment type="caution">
    <text evidence="2">The sequence shown here is derived from an EMBL/GenBank/DDBJ whole genome shotgun (WGS) entry which is preliminary data.</text>
</comment>
<feature type="transmembrane region" description="Helical" evidence="1">
    <location>
        <begin position="87"/>
        <end position="108"/>
    </location>
</feature>
<dbReference type="AlphaFoldDB" id="A0A0M0K848"/>
<dbReference type="GO" id="GO:0016020">
    <property type="term" value="C:membrane"/>
    <property type="evidence" value="ECO:0007669"/>
    <property type="project" value="TreeGrafter"/>
</dbReference>
<dbReference type="OrthoDB" id="201504at2759"/>
<feature type="transmembrane region" description="Helical" evidence="1">
    <location>
        <begin position="120"/>
        <end position="141"/>
    </location>
</feature>
<dbReference type="EMBL" id="JWZX01001008">
    <property type="protein sequence ID" value="KOO35031.1"/>
    <property type="molecule type" value="Genomic_DNA"/>
</dbReference>